<evidence type="ECO:0000259" key="2">
    <source>
        <dbReference type="PROSITE" id="PS50110"/>
    </source>
</evidence>
<keyword evidence="1" id="KW-0597">Phosphoprotein</keyword>
<feature type="modified residue" description="4-aspartylphosphate" evidence="1">
    <location>
        <position position="55"/>
    </location>
</feature>
<reference evidence="3 4" key="1">
    <citation type="submission" date="2023-04" db="EMBL/GenBank/DDBJ databases">
        <title>Tenacibaculum tangerinum sp. nov., isolated from sea tidal flat of South Korea.</title>
        <authorList>
            <person name="Lee S.H."/>
            <person name="Kim J.-J."/>
        </authorList>
    </citation>
    <scope>NUCLEOTIDE SEQUENCE [LARGE SCALE GENOMIC DNA]</scope>
    <source>
        <strain evidence="3 4">GRR-S3-23</strain>
    </source>
</reference>
<protein>
    <submittedName>
        <fullName evidence="3">Response regulator</fullName>
    </submittedName>
</protein>
<dbReference type="Proteomes" id="UP001232001">
    <property type="component" value="Chromosome"/>
</dbReference>
<accession>A0ABY8KYA2</accession>
<proteinExistence type="predicted"/>
<dbReference type="PROSITE" id="PS50110">
    <property type="entry name" value="RESPONSE_REGULATORY"/>
    <property type="match status" value="1"/>
</dbReference>
<dbReference type="Pfam" id="PF00072">
    <property type="entry name" value="Response_reg"/>
    <property type="match status" value="1"/>
</dbReference>
<organism evidence="3 4">
    <name type="scientific">Tenacibaculum tangerinum</name>
    <dbReference type="NCBI Taxonomy" id="3038772"/>
    <lineage>
        <taxon>Bacteria</taxon>
        <taxon>Pseudomonadati</taxon>
        <taxon>Bacteroidota</taxon>
        <taxon>Flavobacteriia</taxon>
        <taxon>Flavobacteriales</taxon>
        <taxon>Flavobacteriaceae</taxon>
        <taxon>Tenacibaculum</taxon>
    </lineage>
</organism>
<evidence type="ECO:0000313" key="4">
    <source>
        <dbReference type="Proteomes" id="UP001232001"/>
    </source>
</evidence>
<gene>
    <name evidence="3" type="ORF">P8625_08785</name>
</gene>
<evidence type="ECO:0000256" key="1">
    <source>
        <dbReference type="PROSITE-ProRule" id="PRU00169"/>
    </source>
</evidence>
<dbReference type="EMBL" id="CP122539">
    <property type="protein sequence ID" value="WGH74216.1"/>
    <property type="molecule type" value="Genomic_DNA"/>
</dbReference>
<feature type="domain" description="Response regulatory" evidence="2">
    <location>
        <begin position="5"/>
        <end position="81"/>
    </location>
</feature>
<dbReference type="Gene3D" id="3.40.50.2300">
    <property type="match status" value="1"/>
</dbReference>
<dbReference type="InterPro" id="IPR011006">
    <property type="entry name" value="CheY-like_superfamily"/>
</dbReference>
<name>A0ABY8KYA2_9FLAO</name>
<dbReference type="SUPFAM" id="SSF52172">
    <property type="entry name" value="CheY-like"/>
    <property type="match status" value="1"/>
</dbReference>
<keyword evidence="4" id="KW-1185">Reference proteome</keyword>
<evidence type="ECO:0000313" key="3">
    <source>
        <dbReference type="EMBL" id="WGH74216.1"/>
    </source>
</evidence>
<sequence>MEKITVHIADNHQIVADGIKELLKYGNIKVVGVSNNGKELIKWCQNNQCDVIVLDISMQPMNGIEVLKYFKEKGIEHKVLE</sequence>
<dbReference type="InterPro" id="IPR001789">
    <property type="entry name" value="Sig_transdc_resp-reg_receiver"/>
</dbReference>
<dbReference type="RefSeq" id="WP_279650097.1">
    <property type="nucleotide sequence ID" value="NZ_CP122539.1"/>
</dbReference>